<proteinExistence type="inferred from homology"/>
<dbReference type="RefSeq" id="XP_040676440.1">
    <property type="nucleotide sequence ID" value="XM_040825676.1"/>
</dbReference>
<dbReference type="InterPro" id="IPR013507">
    <property type="entry name" value="DNA_mismatch_S5_2-like"/>
</dbReference>
<dbReference type="GO" id="GO:0140664">
    <property type="term" value="F:ATP-dependent DNA damage sensor activity"/>
    <property type="evidence" value="ECO:0007669"/>
    <property type="project" value="InterPro"/>
</dbReference>
<dbReference type="GO" id="GO:0032389">
    <property type="term" value="C:MutLalpha complex"/>
    <property type="evidence" value="ECO:0007669"/>
    <property type="project" value="TreeGrafter"/>
</dbReference>
<evidence type="ECO:0000259" key="4">
    <source>
        <dbReference type="SMART" id="SM01340"/>
    </source>
</evidence>
<keyword evidence="6" id="KW-1185">Reference proteome</keyword>
<keyword evidence="2" id="KW-0227">DNA damage</keyword>
<protein>
    <submittedName>
        <fullName evidence="5">DNA mismatch repair protein</fullName>
    </submittedName>
</protein>
<dbReference type="Gene3D" id="3.30.230.10">
    <property type="match status" value="1"/>
</dbReference>
<evidence type="ECO:0000256" key="1">
    <source>
        <dbReference type="ARBA" id="ARBA00006082"/>
    </source>
</evidence>
<evidence type="ECO:0000313" key="5">
    <source>
        <dbReference type="EMBL" id="KHN95374.1"/>
    </source>
</evidence>
<dbReference type="GO" id="GO:0005524">
    <property type="term" value="F:ATP binding"/>
    <property type="evidence" value="ECO:0007669"/>
    <property type="project" value="InterPro"/>
</dbReference>
<gene>
    <name evidence="5" type="ORF">MAM_06878</name>
</gene>
<dbReference type="Gene3D" id="3.30.565.10">
    <property type="entry name" value="Histidine kinase-like ATPase, C-terminal domain"/>
    <property type="match status" value="1"/>
</dbReference>
<dbReference type="GO" id="GO:0006298">
    <property type="term" value="P:mismatch repair"/>
    <property type="evidence" value="ECO:0007669"/>
    <property type="project" value="InterPro"/>
</dbReference>
<dbReference type="SMART" id="SM01340">
    <property type="entry name" value="DNA_mis_repair"/>
    <property type="match status" value="1"/>
</dbReference>
<dbReference type="OrthoDB" id="10263226at2759"/>
<reference evidence="5 6" key="1">
    <citation type="journal article" date="2014" name="Proc. Natl. Acad. Sci. U.S.A.">
        <title>Trajectory and genomic determinants of fungal-pathogen speciation and host adaptation.</title>
        <authorList>
            <person name="Hu X."/>
            <person name="Xiao G."/>
            <person name="Zheng P."/>
            <person name="Shang Y."/>
            <person name="Su Y."/>
            <person name="Zhang X."/>
            <person name="Liu X."/>
            <person name="Zhan S."/>
            <person name="St Leger R.J."/>
            <person name="Wang C."/>
        </authorList>
    </citation>
    <scope>NUCLEOTIDE SEQUENCE [LARGE SCALE GENOMIC DNA]</scope>
    <source>
        <strain evidence="5 6">ARSEF 1941</strain>
    </source>
</reference>
<feature type="compositionally biased region" description="Polar residues" evidence="3">
    <location>
        <begin position="514"/>
        <end position="530"/>
    </location>
</feature>
<name>A0A0B2WNZ0_METAS</name>
<feature type="compositionally biased region" description="Polar residues" evidence="3">
    <location>
        <begin position="404"/>
        <end position="420"/>
    </location>
</feature>
<dbReference type="STRING" id="1081103.A0A0B2WNZ0"/>
<dbReference type="SUPFAM" id="SSF55874">
    <property type="entry name" value="ATPase domain of HSP90 chaperone/DNA topoisomerase II/histidine kinase"/>
    <property type="match status" value="1"/>
</dbReference>
<evidence type="ECO:0000256" key="3">
    <source>
        <dbReference type="SAM" id="MobiDB-lite"/>
    </source>
</evidence>
<dbReference type="InterPro" id="IPR038973">
    <property type="entry name" value="MutL/Mlh/Pms-like"/>
</dbReference>
<dbReference type="FunFam" id="3.30.565.10:FF:000017">
    <property type="entry name" value="PMS1 homolog 1, mismatch repair system component"/>
    <property type="match status" value="1"/>
</dbReference>
<dbReference type="AlphaFoldDB" id="A0A0B2WNZ0"/>
<evidence type="ECO:0000256" key="2">
    <source>
        <dbReference type="ARBA" id="ARBA00022763"/>
    </source>
</evidence>
<comment type="caution">
    <text evidence="5">The sequence shown here is derived from an EMBL/GenBank/DDBJ whole genome shotgun (WGS) entry which is preliminary data.</text>
</comment>
<dbReference type="InterPro" id="IPR014721">
    <property type="entry name" value="Ribsml_uS5_D2-typ_fold_subgr"/>
</dbReference>
<dbReference type="PANTHER" id="PTHR10073:SF41">
    <property type="entry name" value="MISMATCH REPAIR PROTEIN, PUTATIVE (AFU_ORTHOLOGUE AFUA_8G05820)-RELATED"/>
    <property type="match status" value="1"/>
</dbReference>
<dbReference type="InterPro" id="IPR020568">
    <property type="entry name" value="Ribosomal_Su5_D2-typ_SF"/>
</dbReference>
<feature type="domain" description="DNA mismatch repair protein S5" evidence="4">
    <location>
        <begin position="217"/>
        <end position="359"/>
    </location>
</feature>
<feature type="region of interest" description="Disordered" evidence="3">
    <location>
        <begin position="514"/>
        <end position="577"/>
    </location>
</feature>
<evidence type="ECO:0000313" key="6">
    <source>
        <dbReference type="Proteomes" id="UP000030816"/>
    </source>
</evidence>
<dbReference type="EMBL" id="AZHE01000024">
    <property type="protein sequence ID" value="KHN95374.1"/>
    <property type="molecule type" value="Genomic_DNA"/>
</dbReference>
<dbReference type="GO" id="GO:0016887">
    <property type="term" value="F:ATP hydrolysis activity"/>
    <property type="evidence" value="ECO:0007669"/>
    <property type="project" value="InterPro"/>
</dbReference>
<dbReference type="HOGENOM" id="CLU_011171_3_0_1"/>
<dbReference type="Proteomes" id="UP000030816">
    <property type="component" value="Unassembled WGS sequence"/>
</dbReference>
<dbReference type="InterPro" id="IPR002099">
    <property type="entry name" value="MutL/Mlh/PMS"/>
</dbReference>
<feature type="region of interest" description="Disordered" evidence="3">
    <location>
        <begin position="367"/>
        <end position="427"/>
    </location>
</feature>
<dbReference type="GO" id="GO:0061982">
    <property type="term" value="P:meiosis I cell cycle process"/>
    <property type="evidence" value="ECO:0007669"/>
    <property type="project" value="UniProtKB-ARBA"/>
</dbReference>
<dbReference type="NCBIfam" id="TIGR00585">
    <property type="entry name" value="mutl"/>
    <property type="match status" value="1"/>
</dbReference>
<comment type="similarity">
    <text evidence="1">Belongs to the DNA mismatch repair MutL/HexB family.</text>
</comment>
<organism evidence="5 6">
    <name type="scientific">Metarhizium album (strain ARSEF 1941)</name>
    <dbReference type="NCBI Taxonomy" id="1081103"/>
    <lineage>
        <taxon>Eukaryota</taxon>
        <taxon>Fungi</taxon>
        <taxon>Dikarya</taxon>
        <taxon>Ascomycota</taxon>
        <taxon>Pezizomycotina</taxon>
        <taxon>Sordariomycetes</taxon>
        <taxon>Hypocreomycetidae</taxon>
        <taxon>Hypocreales</taxon>
        <taxon>Clavicipitaceae</taxon>
        <taxon>Metarhizium</taxon>
    </lineage>
</organism>
<dbReference type="GeneID" id="63741333"/>
<accession>A0A0B2WNZ0</accession>
<sequence length="577" mass="63845">MAIHPLSQSTVRLLGSSMNIATPCDLVKELLDNALDSQATAVEISTSSNTIDRISAKDNGNGIDIDDFSALGRRAHTSKLREYSELIKIGGTTLGFRGESLASANSIANVTIITKRPGDPIGWRIDLCPGTGGVKDKRPVSSTVGTTVTVTRLFENLPPRRLYALNEAKKTILQIQQLLWQYAFSRPNVKMSLKIIGDSKPLWTYSPKSPDLKREAILQTFGANEMANCVEIYEEIYLNRESTFQIEIREPARWVFSGYFWKPYNTCKSSRAYLSIDRRPMSVGWQITKKMIGILKAHMSQATTPKVAERHSGVFLQMNIQCPPCSYDPNVSMRKDELFFFEEKSLLDGFELACTRAFEKHSQALAAAQTPVTPVKQPDAVPNREGQSITEGKDGGLSYAFTGRASSPHDNIQAHHSASGVTRPKVKTTMKTTFEVNMGQKEDNDSDQEHMDTAVEVEIPPEPSSVRDSQASNNEHHPRQTKTIRHYFHSTHKDDFRIACDSTSTPGILVESPVSHQSDEYSPSNRTPLQPLSDIAMNRIREEAESSPEPPGSEAISSGDSGAGEDSSVFEQGKAKF</sequence>
<feature type="compositionally biased region" description="Low complexity" evidence="3">
    <location>
        <begin position="552"/>
        <end position="567"/>
    </location>
</feature>
<dbReference type="PANTHER" id="PTHR10073">
    <property type="entry name" value="DNA MISMATCH REPAIR PROTEIN MLH, PMS, MUTL"/>
    <property type="match status" value="1"/>
</dbReference>
<dbReference type="InterPro" id="IPR036890">
    <property type="entry name" value="HATPase_C_sf"/>
</dbReference>
<dbReference type="SUPFAM" id="SSF54211">
    <property type="entry name" value="Ribosomal protein S5 domain 2-like"/>
    <property type="match status" value="1"/>
</dbReference>
<feature type="region of interest" description="Disordered" evidence="3">
    <location>
        <begin position="459"/>
        <end position="482"/>
    </location>
</feature>
<dbReference type="Pfam" id="PF13589">
    <property type="entry name" value="HATPase_c_3"/>
    <property type="match status" value="1"/>
</dbReference>
<dbReference type="GO" id="GO:0030983">
    <property type="term" value="F:mismatched DNA binding"/>
    <property type="evidence" value="ECO:0007669"/>
    <property type="project" value="InterPro"/>
</dbReference>